<dbReference type="InterPro" id="IPR003593">
    <property type="entry name" value="AAA+_ATPase"/>
</dbReference>
<name>A0AA86UQR2_9EUKA</name>
<gene>
    <name evidence="5" type="ORF">HINF_LOCUS13356</name>
    <name evidence="6" type="ORF">HINF_LOCUS14165</name>
    <name evidence="4" type="ORF">HINF_LOCUS48677</name>
</gene>
<feature type="compositionally biased region" description="Basic residues" evidence="2">
    <location>
        <begin position="600"/>
        <end position="615"/>
    </location>
</feature>
<organism evidence="4">
    <name type="scientific">Hexamita inflata</name>
    <dbReference type="NCBI Taxonomy" id="28002"/>
    <lineage>
        <taxon>Eukaryota</taxon>
        <taxon>Metamonada</taxon>
        <taxon>Diplomonadida</taxon>
        <taxon>Hexamitidae</taxon>
        <taxon>Hexamitinae</taxon>
        <taxon>Hexamita</taxon>
    </lineage>
</organism>
<dbReference type="AlphaFoldDB" id="A0AA86UQR2"/>
<dbReference type="EMBL" id="CATOUU010000937">
    <property type="protein sequence ID" value="CAI9961032.1"/>
    <property type="molecule type" value="Genomic_DNA"/>
</dbReference>
<dbReference type="PROSITE" id="PS50096">
    <property type="entry name" value="IQ"/>
    <property type="match status" value="1"/>
</dbReference>
<dbReference type="InterPro" id="IPR027417">
    <property type="entry name" value="P-loop_NTPase"/>
</dbReference>
<feature type="region of interest" description="Disordered" evidence="2">
    <location>
        <begin position="811"/>
        <end position="842"/>
    </location>
</feature>
<dbReference type="PANTHER" id="PTHR14690:SF0">
    <property type="entry name" value="IQ MOTIF CONTAINING WITH AAA DOMAIN 1"/>
    <property type="match status" value="1"/>
</dbReference>
<evidence type="ECO:0000313" key="6">
    <source>
        <dbReference type="EMBL" id="CAL5995705.1"/>
    </source>
</evidence>
<comment type="caution">
    <text evidence="4">The sequence shown here is derived from an EMBL/GenBank/DDBJ whole genome shotgun (WGS) entry which is preliminary data.</text>
</comment>
<dbReference type="Pfam" id="PF00004">
    <property type="entry name" value="AAA"/>
    <property type="match status" value="1"/>
</dbReference>
<dbReference type="Proteomes" id="UP001642409">
    <property type="component" value="Unassembled WGS sequence"/>
</dbReference>
<evidence type="ECO:0000313" key="7">
    <source>
        <dbReference type="Proteomes" id="UP001642409"/>
    </source>
</evidence>
<dbReference type="GO" id="GO:0005524">
    <property type="term" value="F:ATP binding"/>
    <property type="evidence" value="ECO:0007669"/>
    <property type="project" value="InterPro"/>
</dbReference>
<feature type="coiled-coil region" evidence="1">
    <location>
        <begin position="423"/>
        <end position="450"/>
    </location>
</feature>
<dbReference type="InterPro" id="IPR003959">
    <property type="entry name" value="ATPase_AAA_core"/>
</dbReference>
<evidence type="ECO:0000313" key="5">
    <source>
        <dbReference type="EMBL" id="CAL5994040.1"/>
    </source>
</evidence>
<feature type="region of interest" description="Disordered" evidence="2">
    <location>
        <begin position="594"/>
        <end position="616"/>
    </location>
</feature>
<evidence type="ECO:0000256" key="1">
    <source>
        <dbReference type="SAM" id="Coils"/>
    </source>
</evidence>
<reference evidence="5 7" key="2">
    <citation type="submission" date="2024-07" db="EMBL/GenBank/DDBJ databases">
        <authorList>
            <person name="Akdeniz Z."/>
        </authorList>
    </citation>
    <scope>NUCLEOTIDE SEQUENCE [LARGE SCALE GENOMIC DNA]</scope>
</reference>
<evidence type="ECO:0000259" key="3">
    <source>
        <dbReference type="SMART" id="SM00382"/>
    </source>
</evidence>
<dbReference type="InterPro" id="IPR052267">
    <property type="entry name" value="N-DRC_Component"/>
</dbReference>
<feature type="domain" description="AAA+ ATPase" evidence="3">
    <location>
        <begin position="730"/>
        <end position="895"/>
    </location>
</feature>
<sequence>MTMKEADDIWRNVMSTLLQQIEIERQNAAASANSEPLLQRFYTTYMNCYKQLERCYTLQVQPQKRLVIRKTLDAVVARTIEVKQQLAELMRDPFPDMYQTCADGTQLPEDFQIPPPRYATQDRPVLLQRNQLMKLLIEKYNVASSNASMFDRTHTLPNYKVGCGLISDKQTENQSMKMTLTEAILIIQKTERGRNARVRANLFKNLEKNRPEALLQKDVVVNREAAAISLQRYWRGILRSRKANAKKQAELVFMGLATETIKGKSLLPMVQTLVGKPILNNQKANDLQKDQQIHTIIEQLQKSLYQPNKSTIESIALPHQCQLALCPLSSQIDPATCDPLESFYSLARQVDRINLIQVPNVMKTAQNISNSAFPLAPECIKQLVLKQTALYMASDAYKNIMSDRKIEAIMQTNRQIYDADQDSIKEEVELDEAEELKAELRKRHWNAINDFIINKQLDDEENPVKDIVIPNEPLPIQTKDEQEMMDQVKRQEEALMAKAKKGKKGKAKKTLAEGNDQVDEIAKQMSMFMTDIVDSTVEYFIHWQRHEQPTGEVYDSDFVKELFRPKVFKDVFESVWEEIQKEIDKMKGISDMIKEMDGKKKGKKSKGSKKSKKAKKFEYVPPQPVGPVGDIETETGFAELVQEGIIKIQKPASFNDFVCSESFFSANSKKTLLLKREAEAFLGMKRTPEEEKEEEKVKTAPPSTSNIRNTIIQNVIWPLCSPSIRQFVPHPNKLLLFGAPGSGKTLLTRIIATQLGALFIDLSPANLINKFPTSEIPYLFSKIKAVAAASQPCVIYIDEVELVLGLDKAKGKKAKGKGKGDDGETPGASMAAEGYPKQADQGYSPQRLKKELVKLLKTFGPESGVIIIGNATRTFGREKALADFFDQMIYMSLPDYSLRMKLISEYLTKLGLPQYAMTGVAKDMRCVQPERTAQDISLDLATNALGLMGLQKGTISTGVGSGKFFDLSALVRVTDGFSAGQIEQIIYDTLGANRLQSIGQRPLDVQEFLPAIQNQPPRFDSIIAHSTLYEMNKVPQRKEAVDPKKPVKK</sequence>
<keyword evidence="1" id="KW-0175">Coiled coil</keyword>
<keyword evidence="7" id="KW-1185">Reference proteome</keyword>
<dbReference type="EMBL" id="CAXDID020000033">
    <property type="protein sequence ID" value="CAL5995705.1"/>
    <property type="molecule type" value="Genomic_DNA"/>
</dbReference>
<dbReference type="GO" id="GO:0016887">
    <property type="term" value="F:ATP hydrolysis activity"/>
    <property type="evidence" value="ECO:0007669"/>
    <property type="project" value="InterPro"/>
</dbReference>
<evidence type="ECO:0000256" key="2">
    <source>
        <dbReference type="SAM" id="MobiDB-lite"/>
    </source>
</evidence>
<dbReference type="SMART" id="SM00382">
    <property type="entry name" value="AAA"/>
    <property type="match status" value="1"/>
</dbReference>
<dbReference type="Gene3D" id="3.40.50.300">
    <property type="entry name" value="P-loop containing nucleotide triphosphate hydrolases"/>
    <property type="match status" value="1"/>
</dbReference>
<reference evidence="4" key="1">
    <citation type="submission" date="2023-06" db="EMBL/GenBank/DDBJ databases">
        <authorList>
            <person name="Kurt Z."/>
        </authorList>
    </citation>
    <scope>NUCLEOTIDE SEQUENCE</scope>
</reference>
<dbReference type="EMBL" id="CAXDID020000031">
    <property type="protein sequence ID" value="CAL5994040.1"/>
    <property type="molecule type" value="Genomic_DNA"/>
</dbReference>
<accession>A0AA86UQR2</accession>
<protein>
    <submittedName>
        <fullName evidence="4">Spastin</fullName>
    </submittedName>
</protein>
<proteinExistence type="predicted"/>
<dbReference type="SUPFAM" id="SSF52540">
    <property type="entry name" value="P-loop containing nucleoside triphosphate hydrolases"/>
    <property type="match status" value="1"/>
</dbReference>
<evidence type="ECO:0000313" key="4">
    <source>
        <dbReference type="EMBL" id="CAI9961032.1"/>
    </source>
</evidence>
<dbReference type="PANTHER" id="PTHR14690">
    <property type="entry name" value="IQ MOTIF CONTAINING WITH AAA DOMAIN 1"/>
    <property type="match status" value="1"/>
</dbReference>